<comment type="caution">
    <text evidence="1">The sequence shown here is derived from an EMBL/GenBank/DDBJ whole genome shotgun (WGS) entry which is preliminary data.</text>
</comment>
<protein>
    <recommendedName>
        <fullName evidence="3">XRE family transcriptional regulator</fullName>
    </recommendedName>
</protein>
<dbReference type="Proteomes" id="UP001500879">
    <property type="component" value="Unassembled WGS sequence"/>
</dbReference>
<reference evidence="1 2" key="1">
    <citation type="journal article" date="2019" name="Int. J. Syst. Evol. Microbiol.">
        <title>The Global Catalogue of Microorganisms (GCM) 10K type strain sequencing project: providing services to taxonomists for standard genome sequencing and annotation.</title>
        <authorList>
            <consortium name="The Broad Institute Genomics Platform"/>
            <consortium name="The Broad Institute Genome Sequencing Center for Infectious Disease"/>
            <person name="Wu L."/>
            <person name="Ma J."/>
        </authorList>
    </citation>
    <scope>NUCLEOTIDE SEQUENCE [LARGE SCALE GENOMIC DNA]</scope>
    <source>
        <strain evidence="1 2">JCM 4788</strain>
    </source>
</reference>
<name>A0ABN0YTH8_9ACTN</name>
<evidence type="ECO:0000313" key="1">
    <source>
        <dbReference type="EMBL" id="GAA0409739.1"/>
    </source>
</evidence>
<proteinExistence type="predicted"/>
<keyword evidence="2" id="KW-1185">Reference proteome</keyword>
<organism evidence="1 2">
    <name type="scientific">Streptomyces luteireticuli</name>
    <dbReference type="NCBI Taxonomy" id="173858"/>
    <lineage>
        <taxon>Bacteria</taxon>
        <taxon>Bacillati</taxon>
        <taxon>Actinomycetota</taxon>
        <taxon>Actinomycetes</taxon>
        <taxon>Kitasatosporales</taxon>
        <taxon>Streptomycetaceae</taxon>
        <taxon>Streptomyces</taxon>
    </lineage>
</organism>
<evidence type="ECO:0000313" key="2">
    <source>
        <dbReference type="Proteomes" id="UP001500879"/>
    </source>
</evidence>
<dbReference type="EMBL" id="BAAABX010000037">
    <property type="protein sequence ID" value="GAA0409739.1"/>
    <property type="molecule type" value="Genomic_DNA"/>
</dbReference>
<sequence>MGQPQQLRFVVLIRQMGLSSYPDFKCRYTKTAQRLGIRSRTPCVDERTFRRWVSGGMKGVPRSREVRRVLEAMFPGWTVQQLFARGPVEGKRFERGKNFRGTAPPFDYRVGDDIMAAADESARFAAVAESTNVGPHTMDQLFADIERIVRAYPNRPVTAQFNEIRYLRDRTFRLLEGRQPPQYTTNLYLAAGLLCGVLANASFDLGQYAAAETQARTAFLCGELARRNGLRAWVRGLQALIAYWAGRPHDAVALSDSGLAFTPEQGTPHIRLASIKARALGQLARSSEALTVLHQADAMREGLTDEGEVTAGMMAFPLGKQLYCASSAHLWLGGDQHLADAERRAQEAVGWFSRLPDHERRLGEESLARIDLALARLARGELAGAADQVHRVLDSHARRGIESVNRRIGQFTRRLSQHPAANSPIAVGLNEAIVAHRRACSHGLPSGELS</sequence>
<accession>A0ABN0YTH8</accession>
<dbReference type="RefSeq" id="WP_344024943.1">
    <property type="nucleotide sequence ID" value="NZ_BAAABX010000037.1"/>
</dbReference>
<evidence type="ECO:0008006" key="3">
    <source>
        <dbReference type="Google" id="ProtNLM"/>
    </source>
</evidence>
<gene>
    <name evidence="1" type="ORF">GCM10010357_33520</name>
</gene>